<comment type="caution">
    <text evidence="5">The sequence shown here is derived from an EMBL/GenBank/DDBJ whole genome shotgun (WGS) entry which is preliminary data.</text>
</comment>
<evidence type="ECO:0000313" key="6">
    <source>
        <dbReference type="Proteomes" id="UP000559027"/>
    </source>
</evidence>
<dbReference type="Pfam" id="PF13865">
    <property type="entry name" value="FoP_duplication"/>
    <property type="match status" value="1"/>
</dbReference>
<dbReference type="InterPro" id="IPR000504">
    <property type="entry name" value="RRM_dom"/>
</dbReference>
<accession>A0A8H5CW86</accession>
<feature type="region of interest" description="Disordered" evidence="3">
    <location>
        <begin position="79"/>
        <end position="110"/>
    </location>
</feature>
<dbReference type="GO" id="GO:0003729">
    <property type="term" value="F:mRNA binding"/>
    <property type="evidence" value="ECO:0007669"/>
    <property type="project" value="TreeGrafter"/>
</dbReference>
<dbReference type="AlphaFoldDB" id="A0A8H5CW86"/>
<protein>
    <recommendedName>
        <fullName evidence="4">RRM domain-containing protein</fullName>
    </recommendedName>
</protein>
<keyword evidence="1 2" id="KW-0694">RNA-binding</keyword>
<dbReference type="InterPro" id="IPR012677">
    <property type="entry name" value="Nucleotide-bd_a/b_plait_sf"/>
</dbReference>
<feature type="domain" description="RRM" evidence="4">
    <location>
        <begin position="18"/>
        <end position="79"/>
    </location>
</feature>
<dbReference type="PROSITE" id="PS50102">
    <property type="entry name" value="RRM"/>
    <property type="match status" value="1"/>
</dbReference>
<evidence type="ECO:0000256" key="3">
    <source>
        <dbReference type="SAM" id="MobiDB-lite"/>
    </source>
</evidence>
<sequence length="167" mass="17739">MAPPPTLFTASTSGGPTDKLLISNLHYEVTTKDLTIIFGQTGTLYDRSGRSSGQAVVSLETITQAVRAKKQFNVNFSQRGGVGPTRTRPGAGAGRVPCGAKKGPKKPPTAKELDKELDAFMGDSNAPTGAGTTETSVEVQDVILTIPGAQPGQQFNIWFFPLDRRMC</sequence>
<dbReference type="GO" id="GO:0006406">
    <property type="term" value="P:mRNA export from nucleus"/>
    <property type="evidence" value="ECO:0007669"/>
    <property type="project" value="TreeGrafter"/>
</dbReference>
<dbReference type="EMBL" id="JAACJO010000023">
    <property type="protein sequence ID" value="KAF5347797.1"/>
    <property type="molecule type" value="Genomic_DNA"/>
</dbReference>
<gene>
    <name evidence="5" type="ORF">D9756_010284</name>
</gene>
<dbReference type="OrthoDB" id="5382468at2759"/>
<dbReference type="InterPro" id="IPR025715">
    <property type="entry name" value="FoP_C"/>
</dbReference>
<dbReference type="Proteomes" id="UP000559027">
    <property type="component" value="Unassembled WGS sequence"/>
</dbReference>
<dbReference type="PANTHER" id="PTHR19965">
    <property type="entry name" value="RNA AND EXPORT FACTOR BINDING PROTEIN"/>
    <property type="match status" value="1"/>
</dbReference>
<keyword evidence="6" id="KW-1185">Reference proteome</keyword>
<dbReference type="PANTHER" id="PTHR19965:SF35">
    <property type="entry name" value="RNA ANNEALING PROTEIN YRA1"/>
    <property type="match status" value="1"/>
</dbReference>
<dbReference type="InterPro" id="IPR051229">
    <property type="entry name" value="ALYREF_mRNA_export"/>
</dbReference>
<dbReference type="SUPFAM" id="SSF54928">
    <property type="entry name" value="RNA-binding domain, RBD"/>
    <property type="match status" value="1"/>
</dbReference>
<evidence type="ECO:0000259" key="4">
    <source>
        <dbReference type="PROSITE" id="PS50102"/>
    </source>
</evidence>
<dbReference type="GO" id="GO:0005634">
    <property type="term" value="C:nucleus"/>
    <property type="evidence" value="ECO:0007669"/>
    <property type="project" value="TreeGrafter"/>
</dbReference>
<evidence type="ECO:0000256" key="2">
    <source>
        <dbReference type="PROSITE-ProRule" id="PRU00176"/>
    </source>
</evidence>
<proteinExistence type="predicted"/>
<evidence type="ECO:0000256" key="1">
    <source>
        <dbReference type="ARBA" id="ARBA00022884"/>
    </source>
</evidence>
<reference evidence="5 6" key="1">
    <citation type="journal article" date="2020" name="ISME J.">
        <title>Uncovering the hidden diversity of litter-decomposition mechanisms in mushroom-forming fungi.</title>
        <authorList>
            <person name="Floudas D."/>
            <person name="Bentzer J."/>
            <person name="Ahren D."/>
            <person name="Johansson T."/>
            <person name="Persson P."/>
            <person name="Tunlid A."/>
        </authorList>
    </citation>
    <scope>NUCLEOTIDE SEQUENCE [LARGE SCALE GENOMIC DNA]</scope>
    <source>
        <strain evidence="5 6">CBS 146.42</strain>
    </source>
</reference>
<name>A0A8H5CW86_9AGAR</name>
<dbReference type="Gene3D" id="3.30.70.330">
    <property type="match status" value="1"/>
</dbReference>
<organism evidence="5 6">
    <name type="scientific">Leucocoprinus leucothites</name>
    <dbReference type="NCBI Taxonomy" id="201217"/>
    <lineage>
        <taxon>Eukaryota</taxon>
        <taxon>Fungi</taxon>
        <taxon>Dikarya</taxon>
        <taxon>Basidiomycota</taxon>
        <taxon>Agaricomycotina</taxon>
        <taxon>Agaricomycetes</taxon>
        <taxon>Agaricomycetidae</taxon>
        <taxon>Agaricales</taxon>
        <taxon>Agaricineae</taxon>
        <taxon>Agaricaceae</taxon>
        <taxon>Leucocoprinus</taxon>
    </lineage>
</organism>
<dbReference type="SMART" id="SM00360">
    <property type="entry name" value="RRM"/>
    <property type="match status" value="1"/>
</dbReference>
<evidence type="ECO:0000313" key="5">
    <source>
        <dbReference type="EMBL" id="KAF5347797.1"/>
    </source>
</evidence>
<dbReference type="InterPro" id="IPR035979">
    <property type="entry name" value="RBD_domain_sf"/>
</dbReference>